<gene>
    <name evidence="1" type="ORF">HU200_029136</name>
</gene>
<sequence>MEEPEEVKFQFLREITNGFSEERKVGEGAFGTVYRVRLRHVLSCLSHY</sequence>
<comment type="caution">
    <text evidence="1">The sequence shown here is derived from an EMBL/GenBank/DDBJ whole genome shotgun (WGS) entry which is preliminary data.</text>
</comment>
<evidence type="ECO:0008006" key="3">
    <source>
        <dbReference type="Google" id="ProtNLM"/>
    </source>
</evidence>
<evidence type="ECO:0000313" key="2">
    <source>
        <dbReference type="Proteomes" id="UP000636709"/>
    </source>
</evidence>
<dbReference type="Gene3D" id="3.30.200.20">
    <property type="entry name" value="Phosphorylase Kinase, domain 1"/>
    <property type="match status" value="1"/>
</dbReference>
<evidence type="ECO:0000313" key="1">
    <source>
        <dbReference type="EMBL" id="KAF8711128.1"/>
    </source>
</evidence>
<dbReference type="OrthoDB" id="691120at2759"/>
<accession>A0A835BTV1</accession>
<organism evidence="1 2">
    <name type="scientific">Digitaria exilis</name>
    <dbReference type="NCBI Taxonomy" id="1010633"/>
    <lineage>
        <taxon>Eukaryota</taxon>
        <taxon>Viridiplantae</taxon>
        <taxon>Streptophyta</taxon>
        <taxon>Embryophyta</taxon>
        <taxon>Tracheophyta</taxon>
        <taxon>Spermatophyta</taxon>
        <taxon>Magnoliopsida</taxon>
        <taxon>Liliopsida</taxon>
        <taxon>Poales</taxon>
        <taxon>Poaceae</taxon>
        <taxon>PACMAD clade</taxon>
        <taxon>Panicoideae</taxon>
        <taxon>Panicodae</taxon>
        <taxon>Paniceae</taxon>
        <taxon>Anthephorinae</taxon>
        <taxon>Digitaria</taxon>
    </lineage>
</organism>
<reference evidence="1" key="1">
    <citation type="submission" date="2020-07" db="EMBL/GenBank/DDBJ databases">
        <title>Genome sequence and genetic diversity analysis of an under-domesticated orphan crop, white fonio (Digitaria exilis).</title>
        <authorList>
            <person name="Bennetzen J.L."/>
            <person name="Chen S."/>
            <person name="Ma X."/>
            <person name="Wang X."/>
            <person name="Yssel A.E.J."/>
            <person name="Chaluvadi S.R."/>
            <person name="Johnson M."/>
            <person name="Gangashetty P."/>
            <person name="Hamidou F."/>
            <person name="Sanogo M.D."/>
            <person name="Zwaenepoel A."/>
            <person name="Wallace J."/>
            <person name="Van De Peer Y."/>
            <person name="Van Deynze A."/>
        </authorList>
    </citation>
    <scope>NUCLEOTIDE SEQUENCE</scope>
    <source>
        <tissue evidence="1">Leaves</tissue>
    </source>
</reference>
<keyword evidence="2" id="KW-1185">Reference proteome</keyword>
<proteinExistence type="predicted"/>
<protein>
    <recommendedName>
        <fullName evidence="3">Protein kinase domain-containing protein</fullName>
    </recommendedName>
</protein>
<dbReference type="EMBL" id="JACEFO010001753">
    <property type="protein sequence ID" value="KAF8711128.1"/>
    <property type="molecule type" value="Genomic_DNA"/>
</dbReference>
<dbReference type="SUPFAM" id="SSF56112">
    <property type="entry name" value="Protein kinase-like (PK-like)"/>
    <property type="match status" value="1"/>
</dbReference>
<dbReference type="InterPro" id="IPR011009">
    <property type="entry name" value="Kinase-like_dom_sf"/>
</dbReference>
<dbReference type="AlphaFoldDB" id="A0A835BTV1"/>
<dbReference type="Proteomes" id="UP000636709">
    <property type="component" value="Unassembled WGS sequence"/>
</dbReference>
<name>A0A835BTV1_9POAL</name>